<protein>
    <submittedName>
        <fullName evidence="7">Tat pathway signal sequence domain protein</fullName>
    </submittedName>
</protein>
<evidence type="ECO:0000313" key="7">
    <source>
        <dbReference type="EMBL" id="TDE00215.1"/>
    </source>
</evidence>
<comment type="caution">
    <text evidence="7">The sequence shown here is derived from an EMBL/GenBank/DDBJ whole genome shotgun (WGS) entry which is preliminary data.</text>
</comment>
<dbReference type="InterPro" id="IPR050738">
    <property type="entry name" value="Sulfatase"/>
</dbReference>
<name>A0A4R5CR88_9ACTN</name>
<evidence type="ECO:0000256" key="5">
    <source>
        <dbReference type="SAM" id="SignalP"/>
    </source>
</evidence>
<dbReference type="InParanoid" id="A0A4R5CR88"/>
<comment type="similarity">
    <text evidence="1">Belongs to the sulfatase family.</text>
</comment>
<feature type="signal peptide" evidence="5">
    <location>
        <begin position="1"/>
        <end position="20"/>
    </location>
</feature>
<dbReference type="CDD" id="cd16145">
    <property type="entry name" value="ARS_like"/>
    <property type="match status" value="1"/>
</dbReference>
<dbReference type="EMBL" id="SMKZ01000053">
    <property type="protein sequence ID" value="TDE00215.1"/>
    <property type="molecule type" value="Genomic_DNA"/>
</dbReference>
<dbReference type="InterPro" id="IPR024607">
    <property type="entry name" value="Sulfatase_CS"/>
</dbReference>
<keyword evidence="2" id="KW-0479">Metal-binding</keyword>
<dbReference type="PROSITE" id="PS51318">
    <property type="entry name" value="TAT"/>
    <property type="match status" value="1"/>
</dbReference>
<dbReference type="SUPFAM" id="SSF53649">
    <property type="entry name" value="Alkaline phosphatase-like"/>
    <property type="match status" value="1"/>
</dbReference>
<dbReference type="InterPro" id="IPR006311">
    <property type="entry name" value="TAT_signal"/>
</dbReference>
<dbReference type="InterPro" id="IPR017850">
    <property type="entry name" value="Alkaline_phosphatase_core_sf"/>
</dbReference>
<sequence length="482" mass="52771">MPDPTTMNRRRFLASSAAVAATATAGSITPAAAQAHGRPPNIVFVLADDLGYGELGSYGQELIRTPNLDRLATEGMLFSQFYAGAAVCAPSRCTLLTGRHTGRCSVRTNPLEGPASAGMLTPDEPTFGNVVRAAGYRTGLFGKWGFGPEEAGHHSHPGPKGFEEFFGYITHNHAHTYYPDYLWENDRTVSVPENADGARGAFAPDLFAARALDFVERHRDEPFLLVLSTNVPHFPQDVPDLGEYADLPWRDAEKAHAAQITRMDADVGRIVDLLERLSLAQDTLVFVTSDNGPHQEGNPRLDPLFFDATGPLRGIKRNLYEGGIRVPMLVWGPGLLKGRPGTVIHDAWTTWDVLPTLAEIAGAPVPSDLDGDSMGPVLLPGTDPAPGQRAYLYWYRLERFQSPLSNATDQGRGRQVCEALRRGQWKAVRFAPGTDRSVPDEEWEVELYNLGRDPGEQDDVAVEHPQVVVSLVSLMHHAWVEP</sequence>
<evidence type="ECO:0000313" key="8">
    <source>
        <dbReference type="Proteomes" id="UP000294739"/>
    </source>
</evidence>
<dbReference type="PANTHER" id="PTHR42693">
    <property type="entry name" value="ARYLSULFATASE FAMILY MEMBER"/>
    <property type="match status" value="1"/>
</dbReference>
<proteinExistence type="inferred from homology"/>
<evidence type="ECO:0000259" key="6">
    <source>
        <dbReference type="Pfam" id="PF00884"/>
    </source>
</evidence>
<organism evidence="7 8">
    <name type="scientific">Jiangella asiatica</name>
    <dbReference type="NCBI Taxonomy" id="2530372"/>
    <lineage>
        <taxon>Bacteria</taxon>
        <taxon>Bacillati</taxon>
        <taxon>Actinomycetota</taxon>
        <taxon>Actinomycetes</taxon>
        <taxon>Jiangellales</taxon>
        <taxon>Jiangellaceae</taxon>
        <taxon>Jiangella</taxon>
    </lineage>
</organism>
<evidence type="ECO:0000256" key="4">
    <source>
        <dbReference type="ARBA" id="ARBA00022837"/>
    </source>
</evidence>
<evidence type="ECO:0000256" key="3">
    <source>
        <dbReference type="ARBA" id="ARBA00022801"/>
    </source>
</evidence>
<dbReference type="PROSITE" id="PS00523">
    <property type="entry name" value="SULFATASE_1"/>
    <property type="match status" value="1"/>
</dbReference>
<dbReference type="Gene3D" id="3.30.1120.10">
    <property type="match status" value="1"/>
</dbReference>
<keyword evidence="8" id="KW-1185">Reference proteome</keyword>
<dbReference type="InterPro" id="IPR000917">
    <property type="entry name" value="Sulfatase_N"/>
</dbReference>
<feature type="chain" id="PRO_5038481900" evidence="5">
    <location>
        <begin position="21"/>
        <end position="482"/>
    </location>
</feature>
<keyword evidence="5" id="KW-0732">Signal</keyword>
<dbReference type="OrthoDB" id="9777306at2"/>
<gene>
    <name evidence="7" type="ORF">E1269_26240</name>
</gene>
<dbReference type="GO" id="GO:0046872">
    <property type="term" value="F:metal ion binding"/>
    <property type="evidence" value="ECO:0007669"/>
    <property type="project" value="UniProtKB-KW"/>
</dbReference>
<keyword evidence="4" id="KW-0106">Calcium</keyword>
<dbReference type="Gene3D" id="3.40.720.10">
    <property type="entry name" value="Alkaline Phosphatase, subunit A"/>
    <property type="match status" value="1"/>
</dbReference>
<accession>A0A4R5CR88</accession>
<evidence type="ECO:0000256" key="2">
    <source>
        <dbReference type="ARBA" id="ARBA00022723"/>
    </source>
</evidence>
<dbReference type="Pfam" id="PF00884">
    <property type="entry name" value="Sulfatase"/>
    <property type="match status" value="1"/>
</dbReference>
<evidence type="ECO:0000256" key="1">
    <source>
        <dbReference type="ARBA" id="ARBA00008779"/>
    </source>
</evidence>
<dbReference type="Proteomes" id="UP000294739">
    <property type="component" value="Unassembled WGS sequence"/>
</dbReference>
<keyword evidence="3" id="KW-0378">Hydrolase</keyword>
<dbReference type="RefSeq" id="WP_131900161.1">
    <property type="nucleotide sequence ID" value="NZ_SMKZ01000053.1"/>
</dbReference>
<reference evidence="7 8" key="1">
    <citation type="submission" date="2019-03" db="EMBL/GenBank/DDBJ databases">
        <title>Draft genome sequences of novel Actinobacteria.</title>
        <authorList>
            <person name="Sahin N."/>
            <person name="Ay H."/>
            <person name="Saygin H."/>
        </authorList>
    </citation>
    <scope>NUCLEOTIDE SEQUENCE [LARGE SCALE GENOMIC DNA]</scope>
    <source>
        <strain evidence="7 8">5K138</strain>
    </source>
</reference>
<dbReference type="AlphaFoldDB" id="A0A4R5CR88"/>
<feature type="domain" description="Sulfatase N-terminal" evidence="6">
    <location>
        <begin position="40"/>
        <end position="362"/>
    </location>
</feature>
<dbReference type="GO" id="GO:0004065">
    <property type="term" value="F:arylsulfatase activity"/>
    <property type="evidence" value="ECO:0007669"/>
    <property type="project" value="TreeGrafter"/>
</dbReference>
<dbReference type="PANTHER" id="PTHR42693:SF53">
    <property type="entry name" value="ENDO-4-O-SULFATASE"/>
    <property type="match status" value="1"/>
</dbReference>